<proteinExistence type="inferred from homology"/>
<evidence type="ECO:0000313" key="9">
    <source>
        <dbReference type="Proteomes" id="UP000516046"/>
    </source>
</evidence>
<dbReference type="RefSeq" id="WP_212507677.1">
    <property type="nucleotide sequence ID" value="NZ_CP060696.1"/>
</dbReference>
<dbReference type="InterPro" id="IPR004089">
    <property type="entry name" value="MCPsignal_dom"/>
</dbReference>
<dbReference type="PRINTS" id="PR00260">
    <property type="entry name" value="CHEMTRNSDUCR"/>
</dbReference>
<evidence type="ECO:0000313" key="8">
    <source>
        <dbReference type="EMBL" id="QNO18611.1"/>
    </source>
</evidence>
<dbReference type="EMBL" id="CP060696">
    <property type="protein sequence ID" value="QNO18611.1"/>
    <property type="molecule type" value="Genomic_DNA"/>
</dbReference>
<keyword evidence="4" id="KW-1133">Transmembrane helix</keyword>
<feature type="transmembrane region" description="Helical" evidence="4">
    <location>
        <begin position="182"/>
        <end position="204"/>
    </location>
</feature>
<evidence type="ECO:0000256" key="4">
    <source>
        <dbReference type="SAM" id="Phobius"/>
    </source>
</evidence>
<dbReference type="GO" id="GO:0005886">
    <property type="term" value="C:plasma membrane"/>
    <property type="evidence" value="ECO:0007669"/>
    <property type="project" value="TreeGrafter"/>
</dbReference>
<reference evidence="8 9" key="1">
    <citation type="submission" date="2020-08" db="EMBL/GenBank/DDBJ databases">
        <authorList>
            <person name="Ren C."/>
            <person name="Gu Y."/>
            <person name="Xu Y."/>
        </authorList>
    </citation>
    <scope>NUCLEOTIDE SEQUENCE [LARGE SCALE GENOMIC DNA]</scope>
    <source>
        <strain evidence="8 9">LBM18003</strain>
    </source>
</reference>
<dbReference type="GO" id="GO:0007165">
    <property type="term" value="P:signal transduction"/>
    <property type="evidence" value="ECO:0007669"/>
    <property type="project" value="UniProtKB-KW"/>
</dbReference>
<feature type="domain" description="HAMP" evidence="7">
    <location>
        <begin position="208"/>
        <end position="261"/>
    </location>
</feature>
<evidence type="ECO:0000256" key="2">
    <source>
        <dbReference type="ARBA" id="ARBA00029447"/>
    </source>
</evidence>
<dbReference type="SUPFAM" id="SSF58104">
    <property type="entry name" value="Methyl-accepting chemotaxis protein (MCP) signaling domain"/>
    <property type="match status" value="1"/>
</dbReference>
<keyword evidence="4" id="KW-0472">Membrane</keyword>
<accession>A0A7G9WIU9</accession>
<dbReference type="InterPro" id="IPR024478">
    <property type="entry name" value="HlyB_4HB_MCP"/>
</dbReference>
<keyword evidence="3" id="KW-0807">Transducer</keyword>
<dbReference type="Pfam" id="PF12729">
    <property type="entry name" value="4HB_MCP_1"/>
    <property type="match status" value="1"/>
</dbReference>
<dbReference type="CDD" id="cd11386">
    <property type="entry name" value="MCP_signal"/>
    <property type="match status" value="1"/>
</dbReference>
<keyword evidence="9" id="KW-1185">Reference proteome</keyword>
<evidence type="ECO:0000256" key="3">
    <source>
        <dbReference type="PROSITE-ProRule" id="PRU00284"/>
    </source>
</evidence>
<organism evidence="8 9">
    <name type="scientific">Caproicibacterium amylolyticum</name>
    <dbReference type="NCBI Taxonomy" id="2766537"/>
    <lineage>
        <taxon>Bacteria</taxon>
        <taxon>Bacillati</taxon>
        <taxon>Bacillota</taxon>
        <taxon>Clostridia</taxon>
        <taxon>Eubacteriales</taxon>
        <taxon>Oscillospiraceae</taxon>
        <taxon>Caproicibacterium</taxon>
    </lineage>
</organism>
<dbReference type="InterPro" id="IPR004090">
    <property type="entry name" value="Chemotax_Me-accpt_rcpt"/>
</dbReference>
<dbReference type="PROSITE" id="PS50111">
    <property type="entry name" value="CHEMOTAXIS_TRANSDUC_2"/>
    <property type="match status" value="1"/>
</dbReference>
<keyword evidence="5" id="KW-0732">Signal</keyword>
<protein>
    <submittedName>
        <fullName evidence="8">MCP four helix bundle domain-containing protein</fullName>
    </submittedName>
</protein>
<name>A0A7G9WIU9_9FIRM</name>
<feature type="signal peptide" evidence="5">
    <location>
        <begin position="1"/>
        <end position="25"/>
    </location>
</feature>
<gene>
    <name evidence="8" type="ORF">H6X83_02890</name>
</gene>
<dbReference type="GO" id="GO:0006935">
    <property type="term" value="P:chemotaxis"/>
    <property type="evidence" value="ECO:0007669"/>
    <property type="project" value="UniProtKB-KW"/>
</dbReference>
<feature type="domain" description="Methyl-accepting transducer" evidence="6">
    <location>
        <begin position="313"/>
        <end position="542"/>
    </location>
</feature>
<dbReference type="InterPro" id="IPR003660">
    <property type="entry name" value="HAMP_dom"/>
</dbReference>
<dbReference type="PANTHER" id="PTHR43531:SF11">
    <property type="entry name" value="METHYL-ACCEPTING CHEMOTAXIS PROTEIN 3"/>
    <property type="match status" value="1"/>
</dbReference>
<keyword evidence="4" id="KW-0812">Transmembrane</keyword>
<dbReference type="InterPro" id="IPR051310">
    <property type="entry name" value="MCP_chemotaxis"/>
</dbReference>
<dbReference type="Pfam" id="PF00015">
    <property type="entry name" value="MCPsignal"/>
    <property type="match status" value="1"/>
</dbReference>
<dbReference type="SMART" id="SM00283">
    <property type="entry name" value="MA"/>
    <property type="match status" value="1"/>
</dbReference>
<evidence type="ECO:0000259" key="7">
    <source>
        <dbReference type="PROSITE" id="PS50885"/>
    </source>
</evidence>
<evidence type="ECO:0000259" key="6">
    <source>
        <dbReference type="PROSITE" id="PS50111"/>
    </source>
</evidence>
<dbReference type="CDD" id="cd06225">
    <property type="entry name" value="HAMP"/>
    <property type="match status" value="1"/>
</dbReference>
<comment type="similarity">
    <text evidence="2">Belongs to the methyl-accepting chemotaxis (MCP) protein family.</text>
</comment>
<dbReference type="AlphaFoldDB" id="A0A7G9WIU9"/>
<feature type="chain" id="PRO_5039430119" evidence="5">
    <location>
        <begin position="26"/>
        <end position="614"/>
    </location>
</feature>
<dbReference type="Gene3D" id="1.10.287.950">
    <property type="entry name" value="Methyl-accepting chemotaxis protein"/>
    <property type="match status" value="1"/>
</dbReference>
<evidence type="ECO:0000256" key="1">
    <source>
        <dbReference type="ARBA" id="ARBA00022500"/>
    </source>
</evidence>
<keyword evidence="1" id="KW-0145">Chemotaxis</keyword>
<dbReference type="PANTHER" id="PTHR43531">
    <property type="entry name" value="PROTEIN ICFG"/>
    <property type="match status" value="1"/>
</dbReference>
<dbReference type="Pfam" id="PF00672">
    <property type="entry name" value="HAMP"/>
    <property type="match status" value="1"/>
</dbReference>
<dbReference type="GO" id="GO:0004888">
    <property type="term" value="F:transmembrane signaling receptor activity"/>
    <property type="evidence" value="ECO:0007669"/>
    <property type="project" value="InterPro"/>
</dbReference>
<evidence type="ECO:0000256" key="5">
    <source>
        <dbReference type="SAM" id="SignalP"/>
    </source>
</evidence>
<dbReference type="KEGG" id="caml:H6X83_02890"/>
<dbReference type="PROSITE" id="PS50885">
    <property type="entry name" value="HAMP"/>
    <property type="match status" value="1"/>
</dbReference>
<dbReference type="Proteomes" id="UP000516046">
    <property type="component" value="Chromosome"/>
</dbReference>
<dbReference type="Gene3D" id="6.10.340.10">
    <property type="match status" value="1"/>
</dbReference>
<sequence length="614" mass="65974">MKNMKISKKLFVAFAAILAVFVLLAATSLSNLLYSSAQFQTFYEHSYQAVQLAQQTASNLESGAKYIGYSIMTEDATKTEEFVKNAKENLSNYSNSLTKLSQVYQGDQTKLKAMMSVVQNLATTRDQILAYAVNKENATASQIYFRDYQPTLDNMVAALQDVRADAQKTADSSYAAAQNAKVVSIFATVGFSALALIIIIFMGVHLSKLLTKPIHEIEGAAKEMAAGNFSSVKLTYQSKDEYGLLSDSIRKVISILDEVIQDEGYLLSEMGNGNFEVRSNKLEIYNGDLLKLVDYMRNINGTLSETLLGIQQSANQVSGGSEQVSSAAQALSQGTVEQASSLETLTETVQDISKRVQANAKHAKRASEDASGCQQEMVQGNQKMQKMITAMNNISETSGEIAKIVKTIEDIAFQTNILALNASVEAARAGSAGKGFAVVADEVRNLANKSQKASQSTAQLIESSLSAVKEGTVIVNDTAQSLSAAVESIDKINTSVAKISRDSDEQASAVERVTEGIEQISSVVQTNSATSEETAAASEELSSQAEMLKETVGRFKLNTVFSQKDGHGNYVQGQQAMAAAELVSAKPAQKPVAKPAVKTQAKPIPVQFAGGDKY</sequence>